<dbReference type="Proteomes" id="UP000230605">
    <property type="component" value="Chromosome 1"/>
</dbReference>
<evidence type="ECO:0008006" key="6">
    <source>
        <dbReference type="Google" id="ProtNLM"/>
    </source>
</evidence>
<keyword evidence="1" id="KW-0732">Signal</keyword>
<reference evidence="3 5" key="2">
    <citation type="submission" date="2023-09" db="EMBL/GenBank/DDBJ databases">
        <title>Complete-Gapless Cercospora beticola genome.</title>
        <authorList>
            <person name="Wyatt N.A."/>
            <person name="Spanner R.E."/>
            <person name="Bolton M.D."/>
        </authorList>
    </citation>
    <scope>NUCLEOTIDE SEQUENCE [LARGE SCALE GENOMIC DNA]</scope>
    <source>
        <strain evidence="3">Cb09-40</strain>
    </source>
</reference>
<sequence>MKAIVLSILFAHAVAAADFGVGFNLNFDYATASVHYANGTSIGIAKIEGGSSYKRMMRNQVWEMSSQDPSDVQHDLTQHIATSSRKTRSQGIRDHLPPWLGGRAPDERTQLIKRMLQSLSSSAEAFTEVKVHDIVIVLPGLPSSEVIEATRSATASIGLRLPVLGHSCAPSMAIYANRWASLGHGEFEEEECYKWQERLVLAVDYSRAALTGVLYAEDCFGLLEGIRGFQDTDLGKDAAWSKGDAAGRASIVEILRQLVRLPVVTDQGNVLNHIHGITLSGEAGYDKQLRSVLKEFFQSETGTANFSVVAMHDMSMTSEAMVDPLFAGAMGSAAICWERLEWYETTQGRLELR</sequence>
<evidence type="ECO:0000256" key="1">
    <source>
        <dbReference type="SAM" id="SignalP"/>
    </source>
</evidence>
<keyword evidence="5" id="KW-1185">Reference proteome</keyword>
<proteinExistence type="predicted"/>
<organism evidence="2 4">
    <name type="scientific">Cercospora beticola</name>
    <name type="common">Sugarbeet leaf spot fungus</name>
    <dbReference type="NCBI Taxonomy" id="122368"/>
    <lineage>
        <taxon>Eukaryota</taxon>
        <taxon>Fungi</taxon>
        <taxon>Dikarya</taxon>
        <taxon>Ascomycota</taxon>
        <taxon>Pezizomycotina</taxon>
        <taxon>Dothideomycetes</taxon>
        <taxon>Dothideomycetidae</taxon>
        <taxon>Mycosphaerellales</taxon>
        <taxon>Mycosphaerellaceae</taxon>
        <taxon>Cercospora</taxon>
    </lineage>
</organism>
<protein>
    <recommendedName>
        <fullName evidence="6">Actin-like ATPase domain-containing protein</fullName>
    </recommendedName>
</protein>
<gene>
    <name evidence="2" type="ORF">CB0940_01065</name>
    <name evidence="3" type="ORF">RHO25_001097</name>
</gene>
<feature type="signal peptide" evidence="1">
    <location>
        <begin position="1"/>
        <end position="16"/>
    </location>
</feature>
<dbReference type="OrthoDB" id="3643156at2759"/>
<reference evidence="2 4" key="1">
    <citation type="submission" date="2015-10" db="EMBL/GenBank/DDBJ databases">
        <title>The cercosporin biosynthetic gene cluster was horizontally transferred to several fungal lineages and shown to be expanded in Cercospora beticola based on microsynteny with recipient genomes.</title>
        <authorList>
            <person name="De Jonge R."/>
            <person name="Ebert M.K."/>
            <person name="Suttle J.C."/>
            <person name="Jurick Ii W.M."/>
            <person name="Secor G.A."/>
            <person name="Thomma B.P."/>
            <person name="Van De Peer Y."/>
            <person name="Bolton M.D."/>
        </authorList>
    </citation>
    <scope>NUCLEOTIDE SEQUENCE [LARGE SCALE GENOMIC DNA]</scope>
    <source>
        <strain evidence="2 4">09-40</strain>
    </source>
</reference>
<evidence type="ECO:0000313" key="4">
    <source>
        <dbReference type="Proteomes" id="UP000230605"/>
    </source>
</evidence>
<dbReference type="EMBL" id="CP134184">
    <property type="protein sequence ID" value="WPA96490.1"/>
    <property type="molecule type" value="Genomic_DNA"/>
</dbReference>
<evidence type="ECO:0000313" key="5">
    <source>
        <dbReference type="Proteomes" id="UP001302367"/>
    </source>
</evidence>
<feature type="chain" id="PRO_5013713971" description="Actin-like ATPase domain-containing protein" evidence="1">
    <location>
        <begin position="17"/>
        <end position="353"/>
    </location>
</feature>
<evidence type="ECO:0000313" key="3">
    <source>
        <dbReference type="EMBL" id="WPA96490.1"/>
    </source>
</evidence>
<dbReference type="EMBL" id="LKMD01000100">
    <property type="protein sequence ID" value="PIB00638.1"/>
    <property type="molecule type" value="Genomic_DNA"/>
</dbReference>
<evidence type="ECO:0000313" key="2">
    <source>
        <dbReference type="EMBL" id="PIB00638.1"/>
    </source>
</evidence>
<dbReference type="Proteomes" id="UP001302367">
    <property type="component" value="Chromosome 1"/>
</dbReference>
<dbReference type="AlphaFoldDB" id="A0A2G5I755"/>
<name>A0A2G5I755_CERBT</name>
<accession>A0A2G5I755</accession>